<evidence type="ECO:0000256" key="12">
    <source>
        <dbReference type="ARBA" id="ARBA00022989"/>
    </source>
</evidence>
<keyword evidence="6" id="KW-0812">Transmembrane</keyword>
<evidence type="ECO:0000256" key="2">
    <source>
        <dbReference type="ARBA" id="ARBA00004906"/>
    </source>
</evidence>
<evidence type="ECO:0000313" key="19">
    <source>
        <dbReference type="EMBL" id="CEK73759.1"/>
    </source>
</evidence>
<keyword evidence="5" id="KW-0808">Transferase</keyword>
<dbReference type="GO" id="GO:0061630">
    <property type="term" value="F:ubiquitin protein ligase activity"/>
    <property type="evidence" value="ECO:0007669"/>
    <property type="project" value="UniProtKB-EC"/>
</dbReference>
<gene>
    <name evidence="19" type="primary">ORF88153</name>
</gene>
<evidence type="ECO:0000256" key="7">
    <source>
        <dbReference type="ARBA" id="ARBA00022723"/>
    </source>
</evidence>
<evidence type="ECO:0000256" key="14">
    <source>
        <dbReference type="ARBA" id="ARBA00023140"/>
    </source>
</evidence>
<comment type="catalytic activity">
    <reaction evidence="16">
        <text>[E2 ubiquitin-conjugating enzyme]-S-ubiquitinyl-L-cysteine + [acceptor protein]-L-cysteine = [E2 ubiquitin-conjugating enzyme]-L-cysteine + [acceptor protein]-S-ubiquitinyl-L-cysteine.</text>
        <dbReference type="EC" id="2.3.2.36"/>
    </reaction>
</comment>
<dbReference type="GO" id="GO:0008270">
    <property type="term" value="F:zinc ion binding"/>
    <property type="evidence" value="ECO:0007669"/>
    <property type="project" value="UniProtKB-KW"/>
</dbReference>
<comment type="subcellular location">
    <subcellularLocation>
        <location evidence="1">Peroxisome membrane</location>
        <topology evidence="1">Multi-pass membrane protein</topology>
    </subcellularLocation>
</comment>
<dbReference type="PANTHER" id="PTHR48178:SF1">
    <property type="entry name" value="PEROXISOME BIOGENESIS FACTOR 2"/>
    <property type="match status" value="1"/>
</dbReference>
<keyword evidence="4" id="KW-0813">Transport</keyword>
<dbReference type="PANTHER" id="PTHR48178">
    <property type="entry name" value="PEROXISOME BIOGENESIS FACTOR 2"/>
    <property type="match status" value="1"/>
</dbReference>
<reference evidence="19" key="1">
    <citation type="submission" date="2014-12" db="EMBL/GenBank/DDBJ databases">
        <title>Insight into the proteome of Arion vulgaris.</title>
        <authorList>
            <person name="Aradska J."/>
            <person name="Bulat T."/>
            <person name="Smidak R."/>
            <person name="Sarate P."/>
            <person name="Gangsoo J."/>
            <person name="Sialana F."/>
            <person name="Bilban M."/>
            <person name="Lubec G."/>
        </authorList>
    </citation>
    <scope>NUCLEOTIDE SEQUENCE</scope>
    <source>
        <tissue evidence="19">Skin</tissue>
    </source>
</reference>
<dbReference type="GO" id="GO:0005778">
    <property type="term" value="C:peroxisomal membrane"/>
    <property type="evidence" value="ECO:0007669"/>
    <property type="project" value="UniProtKB-SubCell"/>
</dbReference>
<evidence type="ECO:0000256" key="10">
    <source>
        <dbReference type="ARBA" id="ARBA00022833"/>
    </source>
</evidence>
<feature type="domain" description="Pex N-terminal" evidence="18">
    <location>
        <begin position="23"/>
        <end position="159"/>
    </location>
</feature>
<evidence type="ECO:0000256" key="5">
    <source>
        <dbReference type="ARBA" id="ARBA00022679"/>
    </source>
</evidence>
<evidence type="ECO:0000256" key="13">
    <source>
        <dbReference type="ARBA" id="ARBA00023136"/>
    </source>
</evidence>
<comment type="similarity">
    <text evidence="3">Belongs to the pex2/pex10/pex12 family.</text>
</comment>
<evidence type="ECO:0000256" key="16">
    <source>
        <dbReference type="ARBA" id="ARBA00034438"/>
    </source>
</evidence>
<evidence type="ECO:0000256" key="9">
    <source>
        <dbReference type="ARBA" id="ARBA00022786"/>
    </source>
</evidence>
<evidence type="ECO:0000256" key="1">
    <source>
        <dbReference type="ARBA" id="ARBA00004585"/>
    </source>
</evidence>
<dbReference type="InterPro" id="IPR006845">
    <property type="entry name" value="Pex_N"/>
</dbReference>
<comment type="pathway">
    <text evidence="2">Protein modification; protein ubiquitination.</text>
</comment>
<evidence type="ECO:0000256" key="3">
    <source>
        <dbReference type="ARBA" id="ARBA00008704"/>
    </source>
</evidence>
<keyword evidence="11" id="KW-0653">Protein transport</keyword>
<dbReference type="Pfam" id="PF04757">
    <property type="entry name" value="Pex2_Pex12"/>
    <property type="match status" value="1"/>
</dbReference>
<keyword evidence="12" id="KW-1133">Transmembrane helix</keyword>
<evidence type="ECO:0000259" key="18">
    <source>
        <dbReference type="Pfam" id="PF04757"/>
    </source>
</evidence>
<dbReference type="InterPro" id="IPR025654">
    <property type="entry name" value="PEX2/10"/>
</dbReference>
<keyword evidence="14" id="KW-0576">Peroxisome</keyword>
<keyword evidence="7" id="KW-0479">Metal-binding</keyword>
<evidence type="ECO:0000256" key="15">
    <source>
        <dbReference type="ARBA" id="ARBA00032511"/>
    </source>
</evidence>
<keyword evidence="8" id="KW-0863">Zinc-finger</keyword>
<proteinExistence type="inferred from homology"/>
<dbReference type="EMBL" id="HACG01026894">
    <property type="protein sequence ID" value="CEK73759.1"/>
    <property type="molecule type" value="Transcribed_RNA"/>
</dbReference>
<dbReference type="GO" id="GO:0016558">
    <property type="term" value="P:protein import into peroxisome matrix"/>
    <property type="evidence" value="ECO:0007669"/>
    <property type="project" value="InterPro"/>
</dbReference>
<dbReference type="EC" id="2.3.2.36" evidence="17"/>
<keyword evidence="10" id="KW-0862">Zinc</keyword>
<keyword evidence="13" id="KW-0472">Membrane</keyword>
<feature type="non-terminal residue" evidence="19">
    <location>
        <position position="1"/>
    </location>
</feature>
<evidence type="ECO:0000256" key="11">
    <source>
        <dbReference type="ARBA" id="ARBA00022927"/>
    </source>
</evidence>
<evidence type="ECO:0000256" key="17">
    <source>
        <dbReference type="ARBA" id="ARBA00034523"/>
    </source>
</evidence>
<dbReference type="AlphaFoldDB" id="A0A0B6ZYM1"/>
<protein>
    <recommendedName>
        <fullName evidence="17">RING-type E3 ubiquitin transferase (cysteine targeting)</fullName>
        <ecNumber evidence="17">2.3.2.36</ecNumber>
    </recommendedName>
    <alternativeName>
        <fullName evidence="15">Peroxin-2</fullName>
    </alternativeName>
</protein>
<accession>A0A0B6ZYM1</accession>
<keyword evidence="9" id="KW-0833">Ubl conjugation pathway</keyword>
<evidence type="ECO:0000256" key="4">
    <source>
        <dbReference type="ARBA" id="ARBA00022448"/>
    </source>
</evidence>
<sequence>TNKMDNGVASALRVSQLDASELDHEVVQLTKSQVSLLFKYHQNAFLTYFDPEIQASIKLLLWKFALYDSGSTIGQQILGIHYGYSNGANIGAAITGREKTLYGLLVVLAPWLKDRISTLLFYLGLSSVDKQVHWLLQQAETILKVAALMNVLVFLKKVYTLQLWSVFLA</sequence>
<organism evidence="19">
    <name type="scientific">Arion vulgaris</name>
    <dbReference type="NCBI Taxonomy" id="1028688"/>
    <lineage>
        <taxon>Eukaryota</taxon>
        <taxon>Metazoa</taxon>
        <taxon>Spiralia</taxon>
        <taxon>Lophotrochozoa</taxon>
        <taxon>Mollusca</taxon>
        <taxon>Gastropoda</taxon>
        <taxon>Heterobranchia</taxon>
        <taxon>Euthyneura</taxon>
        <taxon>Panpulmonata</taxon>
        <taxon>Eupulmonata</taxon>
        <taxon>Stylommatophora</taxon>
        <taxon>Helicina</taxon>
        <taxon>Arionoidea</taxon>
        <taxon>Arionidae</taxon>
        <taxon>Arion</taxon>
    </lineage>
</organism>
<name>A0A0B6ZYM1_9EUPU</name>
<evidence type="ECO:0000256" key="6">
    <source>
        <dbReference type="ARBA" id="ARBA00022692"/>
    </source>
</evidence>
<evidence type="ECO:0000256" key="8">
    <source>
        <dbReference type="ARBA" id="ARBA00022771"/>
    </source>
</evidence>